<dbReference type="PROSITE" id="PS50889">
    <property type="entry name" value="S4"/>
    <property type="match status" value="1"/>
</dbReference>
<evidence type="ECO:0000256" key="1">
    <source>
        <dbReference type="PROSITE-ProRule" id="PRU00182"/>
    </source>
</evidence>
<dbReference type="Pfam" id="PF00849">
    <property type="entry name" value="PseudoU_synth_2"/>
    <property type="match status" value="1"/>
</dbReference>
<evidence type="ECO:0000259" key="2">
    <source>
        <dbReference type="Pfam" id="PF00849"/>
    </source>
</evidence>
<organism evidence="3">
    <name type="scientific">Picea sitchensis</name>
    <name type="common">Sitka spruce</name>
    <name type="synonym">Pinus sitchensis</name>
    <dbReference type="NCBI Taxonomy" id="3332"/>
    <lineage>
        <taxon>Eukaryota</taxon>
        <taxon>Viridiplantae</taxon>
        <taxon>Streptophyta</taxon>
        <taxon>Embryophyta</taxon>
        <taxon>Tracheophyta</taxon>
        <taxon>Spermatophyta</taxon>
        <taxon>Pinopsida</taxon>
        <taxon>Pinidae</taxon>
        <taxon>Conifers I</taxon>
        <taxon>Pinales</taxon>
        <taxon>Pinaceae</taxon>
        <taxon>Picea</taxon>
    </lineage>
</organism>
<dbReference type="OMA" id="THKHEPP"/>
<name>D5A8J9_PICSI</name>
<dbReference type="GO" id="GO:0000455">
    <property type="term" value="P:enzyme-directed rRNA pseudouridine synthesis"/>
    <property type="evidence" value="ECO:0007669"/>
    <property type="project" value="TreeGrafter"/>
</dbReference>
<accession>D5A8J9</accession>
<dbReference type="GO" id="GO:0003723">
    <property type="term" value="F:RNA binding"/>
    <property type="evidence" value="ECO:0007669"/>
    <property type="project" value="UniProtKB-KW"/>
</dbReference>
<dbReference type="PANTHER" id="PTHR21600:SF40">
    <property type="entry name" value="PSEUDOURIDYLATE SYNTHASE RPUSD2"/>
    <property type="match status" value="1"/>
</dbReference>
<dbReference type="PANTHER" id="PTHR21600">
    <property type="entry name" value="MITOCHONDRIAL RNA PSEUDOURIDINE SYNTHASE"/>
    <property type="match status" value="1"/>
</dbReference>
<dbReference type="EMBL" id="BT122494">
    <property type="protein sequence ID" value="ADE75868.1"/>
    <property type="molecule type" value="mRNA"/>
</dbReference>
<dbReference type="SUPFAM" id="SSF55120">
    <property type="entry name" value="Pseudouridine synthase"/>
    <property type="match status" value="1"/>
</dbReference>
<dbReference type="InterPro" id="IPR006145">
    <property type="entry name" value="PsdUridine_synth_RsuA/RluA"/>
</dbReference>
<feature type="domain" description="Pseudouridine synthase RsuA/RluA-like" evidence="2">
    <location>
        <begin position="145"/>
        <end position="233"/>
    </location>
</feature>
<dbReference type="InterPro" id="IPR050188">
    <property type="entry name" value="RluA_PseudoU_synthase"/>
</dbReference>
<dbReference type="Gene3D" id="3.30.2350.10">
    <property type="entry name" value="Pseudouridine synthase"/>
    <property type="match status" value="1"/>
</dbReference>
<reference evidence="3" key="1">
    <citation type="submission" date="2010-04" db="EMBL/GenBank/DDBJ databases">
        <authorList>
            <person name="Reid K.E."/>
            <person name="Liao N."/>
            <person name="Chan S."/>
            <person name="Docking R."/>
            <person name="Taylor G."/>
            <person name="Moore R."/>
            <person name="Mayo M."/>
            <person name="Munro S."/>
            <person name="King J."/>
            <person name="Yanchuk A."/>
            <person name="Holt R."/>
            <person name="Jones S."/>
            <person name="Marra M."/>
            <person name="Ritland C.E."/>
            <person name="Ritland K."/>
            <person name="Bohlmann J."/>
        </authorList>
    </citation>
    <scope>NUCLEOTIDE SEQUENCE</scope>
    <source>
        <tissue evidence="3">Buds collected with no treatment. Collection October 2007</tissue>
    </source>
</reference>
<keyword evidence="1" id="KW-0694">RNA-binding</keyword>
<proteinExistence type="evidence at transcript level"/>
<dbReference type="GO" id="GO:0009982">
    <property type="term" value="F:pseudouridine synthase activity"/>
    <property type="evidence" value="ECO:0007669"/>
    <property type="project" value="InterPro"/>
</dbReference>
<protein>
    <recommendedName>
        <fullName evidence="2">Pseudouridine synthase RsuA/RluA-like domain-containing protein</fullName>
    </recommendedName>
</protein>
<sequence>MATMAVEEAKSERELPREIEIVWETPLNPPKPEDYIFYDGKRMVRPYYFEFIAHVKKRWAGKKVVDVFSHEFRQRPHEYYVEAVKSGRIRVDGKLVAIGYVVRDGEKLSHFVHRHEPPVMAEPVVILEEGCDVVTVCKPASVPIEAGKVQKEYVAKVKGIFPTEEVEVDANVAYDAREGRSTTQVGNGDKEQPINGKTACTRFTRLATDGVFSVVKCLPLTGRTHQIRVHLQHLGHSIANDALYSHANPPSRTRKETSADLAAKVSQIPTTDMDESKLALRFVSEQCNSHEGASLLSNKDVDLESSQRGSQLRSNVIAILEGTNKKQKLEGNSIVGMRPYQCPARGSCNNFQEGSINTNQRLNKDHSEKLELDFSMDPMCTNCPNVAPSGYDDHEEALWLHCFRYSGPHWVYECPLPKWAFI</sequence>
<dbReference type="AlphaFoldDB" id="D5A8J9"/>
<dbReference type="InterPro" id="IPR020103">
    <property type="entry name" value="PsdUridine_synth_cat_dom_sf"/>
</dbReference>
<evidence type="ECO:0000313" key="3">
    <source>
        <dbReference type="EMBL" id="ADE75868.1"/>
    </source>
</evidence>